<dbReference type="Pfam" id="PF00593">
    <property type="entry name" value="TonB_dep_Rec_b-barrel"/>
    <property type="match status" value="1"/>
</dbReference>
<evidence type="ECO:0000313" key="14">
    <source>
        <dbReference type="Proteomes" id="UP000029226"/>
    </source>
</evidence>
<dbReference type="PANTHER" id="PTHR30069">
    <property type="entry name" value="TONB-DEPENDENT OUTER MEMBRANE RECEPTOR"/>
    <property type="match status" value="1"/>
</dbReference>
<evidence type="ECO:0000256" key="2">
    <source>
        <dbReference type="ARBA" id="ARBA00022448"/>
    </source>
</evidence>
<dbReference type="SUPFAM" id="SSF56935">
    <property type="entry name" value="Porins"/>
    <property type="match status" value="1"/>
</dbReference>
<feature type="domain" description="TonB-dependent receptor plug" evidence="12">
    <location>
        <begin position="124"/>
        <end position="221"/>
    </location>
</feature>
<feature type="chain" id="PRO_5001863768" evidence="10">
    <location>
        <begin position="25"/>
        <end position="746"/>
    </location>
</feature>
<keyword evidence="7 8" id="KW-0998">Cell outer membrane</keyword>
<comment type="similarity">
    <text evidence="8 9">Belongs to the TonB-dependent receptor family.</text>
</comment>
<keyword evidence="10" id="KW-0732">Signal</keyword>
<evidence type="ECO:0000256" key="7">
    <source>
        <dbReference type="ARBA" id="ARBA00023237"/>
    </source>
</evidence>
<dbReference type="SUPFAM" id="SSF49464">
    <property type="entry name" value="Carboxypeptidase regulatory domain-like"/>
    <property type="match status" value="1"/>
</dbReference>
<dbReference type="PANTHER" id="PTHR30069:SF36">
    <property type="entry name" value="BLL6948 PROTEIN"/>
    <property type="match status" value="1"/>
</dbReference>
<dbReference type="InterPro" id="IPR037066">
    <property type="entry name" value="Plug_dom_sf"/>
</dbReference>
<evidence type="ECO:0000256" key="4">
    <source>
        <dbReference type="ARBA" id="ARBA00022692"/>
    </source>
</evidence>
<comment type="subcellular location">
    <subcellularLocation>
        <location evidence="1 8">Cell outer membrane</location>
        <topology evidence="1 8">Multi-pass membrane protein</topology>
    </subcellularLocation>
</comment>
<dbReference type="GO" id="GO:0044718">
    <property type="term" value="P:siderophore transmembrane transport"/>
    <property type="evidence" value="ECO:0007669"/>
    <property type="project" value="TreeGrafter"/>
</dbReference>
<dbReference type="Pfam" id="PF13715">
    <property type="entry name" value="CarbopepD_reg_2"/>
    <property type="match status" value="1"/>
</dbReference>
<evidence type="ECO:0000256" key="5">
    <source>
        <dbReference type="ARBA" id="ARBA00023077"/>
    </source>
</evidence>
<dbReference type="PROSITE" id="PS52016">
    <property type="entry name" value="TONB_DEPENDENT_REC_3"/>
    <property type="match status" value="1"/>
</dbReference>
<evidence type="ECO:0000259" key="11">
    <source>
        <dbReference type="Pfam" id="PF00593"/>
    </source>
</evidence>
<dbReference type="Gene3D" id="2.170.130.10">
    <property type="entry name" value="TonB-dependent receptor, plug domain"/>
    <property type="match status" value="1"/>
</dbReference>
<evidence type="ECO:0000256" key="10">
    <source>
        <dbReference type="SAM" id="SignalP"/>
    </source>
</evidence>
<keyword evidence="3 8" id="KW-1134">Transmembrane beta strand</keyword>
<evidence type="ECO:0000256" key="6">
    <source>
        <dbReference type="ARBA" id="ARBA00023136"/>
    </source>
</evidence>
<feature type="domain" description="TonB-dependent receptor-like beta-barrel" evidence="11">
    <location>
        <begin position="297"/>
        <end position="701"/>
    </location>
</feature>
<name>A0A090R2E2_NONUL</name>
<keyword evidence="13" id="KW-0675">Receptor</keyword>
<dbReference type="Proteomes" id="UP000029226">
    <property type="component" value="Unassembled WGS sequence"/>
</dbReference>
<protein>
    <submittedName>
        <fullName evidence="13">Outer membrane receptor proteins</fullName>
    </submittedName>
</protein>
<dbReference type="InterPro" id="IPR036942">
    <property type="entry name" value="Beta-barrel_TonB_sf"/>
</dbReference>
<proteinExistence type="inferred from homology"/>
<keyword evidence="2 8" id="KW-0813">Transport</keyword>
<dbReference type="InterPro" id="IPR039426">
    <property type="entry name" value="TonB-dep_rcpt-like"/>
</dbReference>
<dbReference type="InterPro" id="IPR000531">
    <property type="entry name" value="Beta-barrel_TonB"/>
</dbReference>
<feature type="signal peptide" evidence="10">
    <location>
        <begin position="1"/>
        <end position="24"/>
    </location>
</feature>
<accession>A0A090R2E2</accession>
<comment type="caution">
    <text evidence="13">The sequence shown here is derived from an EMBL/GenBank/DDBJ whole genome shotgun (WGS) entry which is preliminary data.</text>
</comment>
<dbReference type="Gene3D" id="2.40.170.20">
    <property type="entry name" value="TonB-dependent receptor, beta-barrel domain"/>
    <property type="match status" value="1"/>
</dbReference>
<dbReference type="InterPro" id="IPR012910">
    <property type="entry name" value="Plug_dom"/>
</dbReference>
<dbReference type="AlphaFoldDB" id="A0A090R2E2"/>
<sequence>MQFNSRSQLVLFLFLFLTSITVFAHSITGYVTDENGRPIKDLYILQKGTENHTHTNSQGFFSIDNVDANQTLLFSHVGFESNEILIEDPSLVLQVIMTSSSVDLDAVVISNDVDTFNTLALLDLQINPVNSSQEILQTVPGLFIGQHAGGGKAEQLFLRGFDIDHGTDVAIGVDGMPVNMVSHAHGQGYADLHFLIPETINSIDYGKGSYDASKGNFATAGHVNLNTKEILQRNLIQTEIGDFNYQRLLSMFNVVDNSNTSAYVATEYITFDGPFDSPQNFDRFNIFSKLNHRTKTGGEFNLTASYFTSEWDASGQIPERAVASGLIGRFGAIDDTEGGSTSRTNLNLTYNFNLSDTEQLKTQAYYTHYNFELFSNFTFFLEDPLNGDQIKQQESRDMIGINAVYNKEYVIGDNNLDWYTGISLRNDRTDGSSLARTLNRRTTLEQIQLGDINETNSSLWTGLEYTTGNWNIDAGIRLEHFKFVYRDGLDSSFDTLSQDATALLPKLNLAYQAGSNWQLYLKNGIGLHSNDTRVVIQNEADKILPKSYGSDLGTIFKPTNRLVVNTALWYLYLEQEFVYVGDAGIVEPSGKTERYGFDLGLNYQLTDYLFLDTNLNYAHARAIEEASGEDYIPLAPEWTSTGGLSLKNYKGWNASLRYRYIADRAANEDNSIIAEGYFVNELNLNYDFSKRLNVGFTIENLFDVEWNETQFATETRLQNETASVEEIHFTPGTPPFFIKGRLVYSF</sequence>
<organism evidence="13 14">
    <name type="scientific">Nonlabens ulvanivorans</name>
    <name type="common">Persicivirga ulvanivorans</name>
    <dbReference type="NCBI Taxonomy" id="906888"/>
    <lineage>
        <taxon>Bacteria</taxon>
        <taxon>Pseudomonadati</taxon>
        <taxon>Bacteroidota</taxon>
        <taxon>Flavobacteriia</taxon>
        <taxon>Flavobacteriales</taxon>
        <taxon>Flavobacteriaceae</taxon>
        <taxon>Nonlabens</taxon>
    </lineage>
</organism>
<keyword evidence="5 9" id="KW-0798">TonB box</keyword>
<evidence type="ECO:0000256" key="8">
    <source>
        <dbReference type="PROSITE-ProRule" id="PRU01360"/>
    </source>
</evidence>
<dbReference type="InterPro" id="IPR008969">
    <property type="entry name" value="CarboxyPept-like_regulatory"/>
</dbReference>
<dbReference type="Gene3D" id="2.60.40.1120">
    <property type="entry name" value="Carboxypeptidase-like, regulatory domain"/>
    <property type="match status" value="1"/>
</dbReference>
<dbReference type="GO" id="GO:0015344">
    <property type="term" value="F:siderophore uptake transmembrane transporter activity"/>
    <property type="evidence" value="ECO:0007669"/>
    <property type="project" value="TreeGrafter"/>
</dbReference>
<gene>
    <name evidence="13" type="ORF">JCM19314_2176</name>
</gene>
<dbReference type="Pfam" id="PF07715">
    <property type="entry name" value="Plug"/>
    <property type="match status" value="1"/>
</dbReference>
<evidence type="ECO:0000256" key="3">
    <source>
        <dbReference type="ARBA" id="ARBA00022452"/>
    </source>
</evidence>
<reference evidence="13 14" key="1">
    <citation type="journal article" date="2014" name="Genome Announc.">
        <title>Draft Genome Sequences of Marine Flavobacterium Nonlabens Strains NR17, NR24, NR27, NR32, NR33, and Ara13.</title>
        <authorList>
            <person name="Nakanishi M."/>
            <person name="Meirelles P."/>
            <person name="Suzuki R."/>
            <person name="Takatani N."/>
            <person name="Mino S."/>
            <person name="Suda W."/>
            <person name="Oshima K."/>
            <person name="Hattori M."/>
            <person name="Ohkuma M."/>
            <person name="Hosokawa M."/>
            <person name="Miyashita K."/>
            <person name="Thompson F.L."/>
            <person name="Niwa A."/>
            <person name="Sawabe T."/>
            <person name="Sawabe T."/>
        </authorList>
    </citation>
    <scope>NUCLEOTIDE SEQUENCE [LARGE SCALE GENOMIC DNA]</scope>
    <source>
        <strain evidence="14">JCM19314</strain>
    </source>
</reference>
<evidence type="ECO:0000256" key="1">
    <source>
        <dbReference type="ARBA" id="ARBA00004571"/>
    </source>
</evidence>
<dbReference type="GO" id="GO:0009279">
    <property type="term" value="C:cell outer membrane"/>
    <property type="evidence" value="ECO:0007669"/>
    <property type="project" value="UniProtKB-SubCell"/>
</dbReference>
<keyword evidence="4 8" id="KW-0812">Transmembrane</keyword>
<evidence type="ECO:0000259" key="12">
    <source>
        <dbReference type="Pfam" id="PF07715"/>
    </source>
</evidence>
<keyword evidence="6 8" id="KW-0472">Membrane</keyword>
<evidence type="ECO:0000256" key="9">
    <source>
        <dbReference type="RuleBase" id="RU003357"/>
    </source>
</evidence>
<dbReference type="EMBL" id="BBMM01000015">
    <property type="protein sequence ID" value="GAL01822.1"/>
    <property type="molecule type" value="Genomic_DNA"/>
</dbReference>
<evidence type="ECO:0000313" key="13">
    <source>
        <dbReference type="EMBL" id="GAL01822.1"/>
    </source>
</evidence>